<organism evidence="2 3">
    <name type="scientific">Aquimarina aggregata</name>
    <dbReference type="NCBI Taxonomy" id="1642818"/>
    <lineage>
        <taxon>Bacteria</taxon>
        <taxon>Pseudomonadati</taxon>
        <taxon>Bacteroidota</taxon>
        <taxon>Flavobacteriia</taxon>
        <taxon>Flavobacteriales</taxon>
        <taxon>Flavobacteriaceae</taxon>
        <taxon>Aquimarina</taxon>
    </lineage>
</organism>
<evidence type="ECO:0000313" key="2">
    <source>
        <dbReference type="EMBL" id="KZS42379.1"/>
    </source>
</evidence>
<gene>
    <name evidence="2" type="ORF">AWE51_02760</name>
</gene>
<dbReference type="STRING" id="1642818.AWE51_02760"/>
<dbReference type="OrthoDB" id="1164928at2"/>
<reference evidence="2 3" key="1">
    <citation type="submission" date="2016-01" db="EMBL/GenBank/DDBJ databases">
        <title>The draft genome sequence of Aquimarina sp. RZW4-3-2.</title>
        <authorList>
            <person name="Wang Y."/>
        </authorList>
    </citation>
    <scope>NUCLEOTIDE SEQUENCE [LARGE SCALE GENOMIC DNA]</scope>
    <source>
        <strain evidence="2 3">RZW4-3-2</strain>
    </source>
</reference>
<feature type="transmembrane region" description="Helical" evidence="1">
    <location>
        <begin position="43"/>
        <end position="64"/>
    </location>
</feature>
<comment type="caution">
    <text evidence="2">The sequence shown here is derived from an EMBL/GenBank/DDBJ whole genome shotgun (WGS) entry which is preliminary data.</text>
</comment>
<evidence type="ECO:0000313" key="3">
    <source>
        <dbReference type="Proteomes" id="UP000076715"/>
    </source>
</evidence>
<feature type="transmembrane region" description="Helical" evidence="1">
    <location>
        <begin position="84"/>
        <end position="103"/>
    </location>
</feature>
<dbReference type="Proteomes" id="UP000076715">
    <property type="component" value="Unassembled WGS sequence"/>
</dbReference>
<accession>A0A162CX50</accession>
<dbReference type="AlphaFoldDB" id="A0A162CX50"/>
<keyword evidence="1" id="KW-0812">Transmembrane</keyword>
<dbReference type="RefSeq" id="WP_066310010.1">
    <property type="nucleotide sequence ID" value="NZ_LQRT01000002.1"/>
</dbReference>
<sequence length="112" mass="12896">MNEEEKLRQLLKKSTINTSDDFINNLMQTIEDKHSAKSPSIWWSFKTVFIACTALVLILTFILFKLIHVENGFLGSISNIPKMPIFLIVTTVFLYYINTLVKLSTKKTVLNK</sequence>
<keyword evidence="1" id="KW-1133">Transmembrane helix</keyword>
<dbReference type="EMBL" id="LQRT01000002">
    <property type="protein sequence ID" value="KZS42379.1"/>
    <property type="molecule type" value="Genomic_DNA"/>
</dbReference>
<keyword evidence="1" id="KW-0472">Membrane</keyword>
<proteinExistence type="predicted"/>
<name>A0A162CX50_9FLAO</name>
<keyword evidence="3" id="KW-1185">Reference proteome</keyword>
<protein>
    <submittedName>
        <fullName evidence="2">Uncharacterized protein</fullName>
    </submittedName>
</protein>
<evidence type="ECO:0000256" key="1">
    <source>
        <dbReference type="SAM" id="Phobius"/>
    </source>
</evidence>